<proteinExistence type="predicted"/>
<sequence length="127" mass="14097">MAAHSILSLQNSTQPSDWPPSSRTLLSCLRPSSPPPTQAEGDCPPPIPRRWSLCSPVSSQSHQHRAQPHPSPRAGSFLCHKSPLSHEPKPVQVNQASTSCSRLYFPRYKPNQPVYPPFLPRCKATLR</sequence>
<feature type="compositionally biased region" description="Polar residues" evidence="1">
    <location>
        <begin position="7"/>
        <end position="16"/>
    </location>
</feature>
<accession>A0A2P2PAQ8</accession>
<evidence type="ECO:0000256" key="1">
    <source>
        <dbReference type="SAM" id="MobiDB-lite"/>
    </source>
</evidence>
<dbReference type="AlphaFoldDB" id="A0A2P2PAQ8"/>
<organism evidence="2">
    <name type="scientific">Rhizophora mucronata</name>
    <name type="common">Asiatic mangrove</name>
    <dbReference type="NCBI Taxonomy" id="61149"/>
    <lineage>
        <taxon>Eukaryota</taxon>
        <taxon>Viridiplantae</taxon>
        <taxon>Streptophyta</taxon>
        <taxon>Embryophyta</taxon>
        <taxon>Tracheophyta</taxon>
        <taxon>Spermatophyta</taxon>
        <taxon>Magnoliopsida</taxon>
        <taxon>eudicotyledons</taxon>
        <taxon>Gunneridae</taxon>
        <taxon>Pentapetalae</taxon>
        <taxon>rosids</taxon>
        <taxon>fabids</taxon>
        <taxon>Malpighiales</taxon>
        <taxon>Rhizophoraceae</taxon>
        <taxon>Rhizophora</taxon>
    </lineage>
</organism>
<name>A0A2P2PAQ8_RHIMU</name>
<protein>
    <submittedName>
        <fullName evidence="2">Uncharacterized protein</fullName>
    </submittedName>
</protein>
<evidence type="ECO:0000313" key="2">
    <source>
        <dbReference type="EMBL" id="MBX51797.1"/>
    </source>
</evidence>
<reference evidence="2" key="1">
    <citation type="submission" date="2018-02" db="EMBL/GenBank/DDBJ databases">
        <title>Rhizophora mucronata_Transcriptome.</title>
        <authorList>
            <person name="Meera S.P."/>
            <person name="Sreeshan A."/>
            <person name="Augustine A."/>
        </authorList>
    </citation>
    <scope>NUCLEOTIDE SEQUENCE</scope>
    <source>
        <tissue evidence="2">Leaf</tissue>
    </source>
</reference>
<feature type="compositionally biased region" description="Pro residues" evidence="1">
    <location>
        <begin position="32"/>
        <end position="48"/>
    </location>
</feature>
<feature type="region of interest" description="Disordered" evidence="1">
    <location>
        <begin position="1"/>
        <end position="93"/>
    </location>
</feature>
<dbReference type="EMBL" id="GGEC01071313">
    <property type="protein sequence ID" value="MBX51797.1"/>
    <property type="molecule type" value="Transcribed_RNA"/>
</dbReference>
<feature type="compositionally biased region" description="Low complexity" evidence="1">
    <location>
        <begin position="19"/>
        <end position="31"/>
    </location>
</feature>